<feature type="region of interest" description="Disordered" evidence="1">
    <location>
        <begin position="1"/>
        <end position="57"/>
    </location>
</feature>
<keyword evidence="3" id="KW-1185">Reference proteome</keyword>
<reference evidence="2" key="2">
    <citation type="submission" date="2020-11" db="EMBL/GenBank/DDBJ databases">
        <authorList>
            <person name="McCartney M.A."/>
            <person name="Auch B."/>
            <person name="Kono T."/>
            <person name="Mallez S."/>
            <person name="Becker A."/>
            <person name="Gohl D.M."/>
            <person name="Silverstein K.A.T."/>
            <person name="Koren S."/>
            <person name="Bechman K.B."/>
            <person name="Herman A."/>
            <person name="Abrahante J.E."/>
            <person name="Garbe J."/>
        </authorList>
    </citation>
    <scope>NUCLEOTIDE SEQUENCE</scope>
    <source>
        <strain evidence="2">Duluth1</strain>
        <tissue evidence="2">Whole animal</tissue>
    </source>
</reference>
<accession>A0A9D4HI83</accession>
<feature type="region of interest" description="Disordered" evidence="1">
    <location>
        <begin position="79"/>
        <end position="102"/>
    </location>
</feature>
<evidence type="ECO:0000313" key="2">
    <source>
        <dbReference type="EMBL" id="KAH3718383.1"/>
    </source>
</evidence>
<dbReference type="Proteomes" id="UP000828390">
    <property type="component" value="Unassembled WGS sequence"/>
</dbReference>
<dbReference type="AlphaFoldDB" id="A0A9D4HI83"/>
<feature type="compositionally biased region" description="Polar residues" evidence="1">
    <location>
        <begin position="1"/>
        <end position="24"/>
    </location>
</feature>
<feature type="compositionally biased region" description="Pro residues" evidence="1">
    <location>
        <begin position="26"/>
        <end position="35"/>
    </location>
</feature>
<sequence length="123" mass="13439">MSWVILSSSDPSQRQSAPPLSNHTIFPPPPYPPQTGPSQILGLRPSISPPPHHPTGISDSISERLSLVSSPVGANSHVTLTSLPSTLPNIQPESSTSEESRTISTLRLPRLRYNFDRSFRLHL</sequence>
<evidence type="ECO:0000256" key="1">
    <source>
        <dbReference type="SAM" id="MobiDB-lite"/>
    </source>
</evidence>
<gene>
    <name evidence="2" type="ORF">DPMN_061186</name>
</gene>
<feature type="compositionally biased region" description="Low complexity" evidence="1">
    <location>
        <begin position="93"/>
        <end position="102"/>
    </location>
</feature>
<comment type="caution">
    <text evidence="2">The sequence shown here is derived from an EMBL/GenBank/DDBJ whole genome shotgun (WGS) entry which is preliminary data.</text>
</comment>
<feature type="compositionally biased region" description="Polar residues" evidence="1">
    <location>
        <begin position="79"/>
        <end position="92"/>
    </location>
</feature>
<name>A0A9D4HI83_DREPO</name>
<dbReference type="EMBL" id="JAIWYP010000013">
    <property type="protein sequence ID" value="KAH3718383.1"/>
    <property type="molecule type" value="Genomic_DNA"/>
</dbReference>
<proteinExistence type="predicted"/>
<organism evidence="2 3">
    <name type="scientific">Dreissena polymorpha</name>
    <name type="common">Zebra mussel</name>
    <name type="synonym">Mytilus polymorpha</name>
    <dbReference type="NCBI Taxonomy" id="45954"/>
    <lineage>
        <taxon>Eukaryota</taxon>
        <taxon>Metazoa</taxon>
        <taxon>Spiralia</taxon>
        <taxon>Lophotrochozoa</taxon>
        <taxon>Mollusca</taxon>
        <taxon>Bivalvia</taxon>
        <taxon>Autobranchia</taxon>
        <taxon>Heteroconchia</taxon>
        <taxon>Euheterodonta</taxon>
        <taxon>Imparidentia</taxon>
        <taxon>Neoheterodontei</taxon>
        <taxon>Myida</taxon>
        <taxon>Dreissenoidea</taxon>
        <taxon>Dreissenidae</taxon>
        <taxon>Dreissena</taxon>
    </lineage>
</organism>
<reference evidence="2" key="1">
    <citation type="journal article" date="2019" name="bioRxiv">
        <title>The Genome of the Zebra Mussel, Dreissena polymorpha: A Resource for Invasive Species Research.</title>
        <authorList>
            <person name="McCartney M.A."/>
            <person name="Auch B."/>
            <person name="Kono T."/>
            <person name="Mallez S."/>
            <person name="Zhang Y."/>
            <person name="Obille A."/>
            <person name="Becker A."/>
            <person name="Abrahante J.E."/>
            <person name="Garbe J."/>
            <person name="Badalamenti J.P."/>
            <person name="Herman A."/>
            <person name="Mangelson H."/>
            <person name="Liachko I."/>
            <person name="Sullivan S."/>
            <person name="Sone E.D."/>
            <person name="Koren S."/>
            <person name="Silverstein K.A.T."/>
            <person name="Beckman K.B."/>
            <person name="Gohl D.M."/>
        </authorList>
    </citation>
    <scope>NUCLEOTIDE SEQUENCE</scope>
    <source>
        <strain evidence="2">Duluth1</strain>
        <tissue evidence="2">Whole animal</tissue>
    </source>
</reference>
<evidence type="ECO:0000313" key="3">
    <source>
        <dbReference type="Proteomes" id="UP000828390"/>
    </source>
</evidence>
<protein>
    <submittedName>
        <fullName evidence="2">Uncharacterized protein</fullName>
    </submittedName>
</protein>